<evidence type="ECO:0000256" key="6">
    <source>
        <dbReference type="ARBA" id="ARBA00023136"/>
    </source>
</evidence>
<dbReference type="AlphaFoldDB" id="Q1IN23"/>
<dbReference type="RefSeq" id="WP_011523528.1">
    <property type="nucleotide sequence ID" value="NC_008009.1"/>
</dbReference>
<accession>Q1IN23</accession>
<keyword evidence="4 8" id="KW-0812">Transmembrane</keyword>
<keyword evidence="11" id="KW-1185">Reference proteome</keyword>
<evidence type="ECO:0000313" key="11">
    <source>
        <dbReference type="Proteomes" id="UP000002432"/>
    </source>
</evidence>
<keyword evidence="5 8" id="KW-1133">Transmembrane helix</keyword>
<feature type="domain" description="Bacterial sugar transferase" evidence="9">
    <location>
        <begin position="241"/>
        <end position="422"/>
    </location>
</feature>
<evidence type="ECO:0000256" key="1">
    <source>
        <dbReference type="ARBA" id="ARBA00004141"/>
    </source>
</evidence>
<dbReference type="Pfam" id="PF02397">
    <property type="entry name" value="Bac_transf"/>
    <property type="match status" value="1"/>
</dbReference>
<dbReference type="EC" id="2.7.8.6" evidence="10"/>
<dbReference type="InterPro" id="IPR017475">
    <property type="entry name" value="EPS_sugar_tfrase"/>
</dbReference>
<protein>
    <submittedName>
        <fullName evidence="10">Undecaprenyl-phosphate galactosephosphotransferase</fullName>
        <ecNumber evidence="10">2.7.8.6</ecNumber>
    </submittedName>
</protein>
<dbReference type="PANTHER" id="PTHR30576:SF0">
    <property type="entry name" value="UNDECAPRENYL-PHOSPHATE N-ACETYLGALACTOSAMINYL 1-PHOSPHATE TRANSFERASE-RELATED"/>
    <property type="match status" value="1"/>
</dbReference>
<name>Q1IN23_KORVE</name>
<dbReference type="GO" id="GO:0016020">
    <property type="term" value="C:membrane"/>
    <property type="evidence" value="ECO:0007669"/>
    <property type="project" value="UniProtKB-SubCell"/>
</dbReference>
<comment type="similarity">
    <text evidence="2">Belongs to the bacterial sugar transferase family.</text>
</comment>
<feature type="transmembrane region" description="Helical" evidence="8">
    <location>
        <begin position="37"/>
        <end position="59"/>
    </location>
</feature>
<feature type="transmembrane region" description="Helical" evidence="8">
    <location>
        <begin position="98"/>
        <end position="119"/>
    </location>
</feature>
<dbReference type="KEGG" id="aba:Acid345_2726"/>
<dbReference type="GO" id="GO:0047360">
    <property type="term" value="F:undecaprenyl-phosphate galactose phosphotransferase activity"/>
    <property type="evidence" value="ECO:0007669"/>
    <property type="project" value="UniProtKB-EC"/>
</dbReference>
<dbReference type="HOGENOM" id="CLU_024920_0_0_0"/>
<proteinExistence type="inferred from homology"/>
<dbReference type="EnsemblBacteria" id="ABF41727">
    <property type="protein sequence ID" value="ABF41727"/>
    <property type="gene ID" value="Acid345_2726"/>
</dbReference>
<evidence type="ECO:0000313" key="10">
    <source>
        <dbReference type="EMBL" id="ABF41727.1"/>
    </source>
</evidence>
<organism evidence="10 11">
    <name type="scientific">Koribacter versatilis (strain Ellin345)</name>
    <dbReference type="NCBI Taxonomy" id="204669"/>
    <lineage>
        <taxon>Bacteria</taxon>
        <taxon>Pseudomonadati</taxon>
        <taxon>Acidobacteriota</taxon>
        <taxon>Terriglobia</taxon>
        <taxon>Terriglobales</taxon>
        <taxon>Candidatus Korobacteraceae</taxon>
        <taxon>Candidatus Korobacter</taxon>
    </lineage>
</organism>
<evidence type="ECO:0000256" key="3">
    <source>
        <dbReference type="ARBA" id="ARBA00022679"/>
    </source>
</evidence>
<comment type="subcellular location">
    <subcellularLocation>
        <location evidence="1">Membrane</location>
        <topology evidence="1">Multi-pass membrane protein</topology>
    </subcellularLocation>
</comment>
<sequence>MEKRGQFTGRRFALVMMDAAATFAVGALWLPSASRELRIILGLWLIAATILPMLIAGAYARVLRTSLSNHVLEIAIACLSSLLTTKALSLWLRAQLDWSALMAVTLVLFAVLFGIRVGLLRAHECFLRPWRLWVVAEDEPTAYAIARKAAAYNRRYEIVAWSGMRELEQIPERLQRCDGVLCTTAVRKFFESVCAQFGKELMLVPGPSEVLLTTATVRQIDDLLVLSVAPLALTTPQKFCKRCFDIFGAALLLLICSPVMVVLLAAIPRESVGPAIYRQRRRGSRGKPFELLKFRTMTADAEDGSGPVLAISEDPRVTRMGRWMRATRIDELPQLWNVLKGEMSLVGPRPEREYFAQQFDRELTDYPLRTAVKPGLTGLAQVWGRYSTTAESKLRLDLMYIANYSLFFDVQLLMQTLRVVLQREQAAGVSSGPALPVRLSPEGMAEEQRQA</sequence>
<dbReference type="NCBIfam" id="TIGR03025">
    <property type="entry name" value="EPS_sugtrans"/>
    <property type="match status" value="1"/>
</dbReference>
<reference evidence="10 11" key="1">
    <citation type="journal article" date="2009" name="Appl. Environ. Microbiol.">
        <title>Three genomes from the phylum Acidobacteria provide insight into the lifestyles of these microorganisms in soils.</title>
        <authorList>
            <person name="Ward N.L."/>
            <person name="Challacombe J.F."/>
            <person name="Janssen P.H."/>
            <person name="Henrissat B."/>
            <person name="Coutinho P.M."/>
            <person name="Wu M."/>
            <person name="Xie G."/>
            <person name="Haft D.H."/>
            <person name="Sait M."/>
            <person name="Badger J."/>
            <person name="Barabote R.D."/>
            <person name="Bradley B."/>
            <person name="Brettin T.S."/>
            <person name="Brinkac L.M."/>
            <person name="Bruce D."/>
            <person name="Creasy T."/>
            <person name="Daugherty S.C."/>
            <person name="Davidsen T.M."/>
            <person name="DeBoy R.T."/>
            <person name="Detter J.C."/>
            <person name="Dodson R.J."/>
            <person name="Durkin A.S."/>
            <person name="Ganapathy A."/>
            <person name="Gwinn-Giglio M."/>
            <person name="Han C.S."/>
            <person name="Khouri H."/>
            <person name="Kiss H."/>
            <person name="Kothari S.P."/>
            <person name="Madupu R."/>
            <person name="Nelson K.E."/>
            <person name="Nelson W.C."/>
            <person name="Paulsen I."/>
            <person name="Penn K."/>
            <person name="Ren Q."/>
            <person name="Rosovitz M.J."/>
            <person name="Selengut J.D."/>
            <person name="Shrivastava S."/>
            <person name="Sullivan S.A."/>
            <person name="Tapia R."/>
            <person name="Thompson L.S."/>
            <person name="Watkins K.L."/>
            <person name="Yang Q."/>
            <person name="Yu C."/>
            <person name="Zafar N."/>
            <person name="Zhou L."/>
            <person name="Kuske C.R."/>
        </authorList>
    </citation>
    <scope>NUCLEOTIDE SEQUENCE [LARGE SCALE GENOMIC DNA]</scope>
    <source>
        <strain evidence="10 11">Ellin345</strain>
    </source>
</reference>
<evidence type="ECO:0000256" key="4">
    <source>
        <dbReference type="ARBA" id="ARBA00022692"/>
    </source>
</evidence>
<keyword evidence="6 8" id="KW-0472">Membrane</keyword>
<dbReference type="Proteomes" id="UP000002432">
    <property type="component" value="Chromosome"/>
</dbReference>
<dbReference type="PANTHER" id="PTHR30576">
    <property type="entry name" value="COLANIC BIOSYNTHESIS UDP-GLUCOSE LIPID CARRIER TRANSFERASE"/>
    <property type="match status" value="1"/>
</dbReference>
<feature type="region of interest" description="Disordered" evidence="7">
    <location>
        <begin position="431"/>
        <end position="451"/>
    </location>
</feature>
<evidence type="ECO:0000256" key="8">
    <source>
        <dbReference type="SAM" id="Phobius"/>
    </source>
</evidence>
<dbReference type="InterPro" id="IPR003362">
    <property type="entry name" value="Bact_transf"/>
</dbReference>
<evidence type="ECO:0000256" key="5">
    <source>
        <dbReference type="ARBA" id="ARBA00022989"/>
    </source>
</evidence>
<evidence type="ECO:0000256" key="2">
    <source>
        <dbReference type="ARBA" id="ARBA00006464"/>
    </source>
</evidence>
<dbReference type="STRING" id="204669.Acid345_2726"/>
<keyword evidence="3 10" id="KW-0808">Transferase</keyword>
<feature type="transmembrane region" description="Helical" evidence="8">
    <location>
        <begin position="71"/>
        <end position="92"/>
    </location>
</feature>
<evidence type="ECO:0000259" key="9">
    <source>
        <dbReference type="Pfam" id="PF02397"/>
    </source>
</evidence>
<dbReference type="EMBL" id="CP000360">
    <property type="protein sequence ID" value="ABF41727.1"/>
    <property type="molecule type" value="Genomic_DNA"/>
</dbReference>
<gene>
    <name evidence="10" type="ordered locus">Acid345_2726</name>
</gene>
<evidence type="ECO:0000256" key="7">
    <source>
        <dbReference type="SAM" id="MobiDB-lite"/>
    </source>
</evidence>
<dbReference type="eggNOG" id="COG2148">
    <property type="taxonomic scope" value="Bacteria"/>
</dbReference>
<feature type="transmembrane region" description="Helical" evidence="8">
    <location>
        <begin position="246"/>
        <end position="267"/>
    </location>
</feature>
<feature type="transmembrane region" description="Helical" evidence="8">
    <location>
        <begin position="12"/>
        <end position="31"/>
    </location>
</feature>